<evidence type="ECO:0000256" key="1">
    <source>
        <dbReference type="SAM" id="Phobius"/>
    </source>
</evidence>
<keyword evidence="1" id="KW-0812">Transmembrane</keyword>
<accession>A0A3Q7HFV8</accession>
<keyword evidence="3" id="KW-1185">Reference proteome</keyword>
<dbReference type="Proteomes" id="UP000004994">
    <property type="component" value="Chromosome 7"/>
</dbReference>
<dbReference type="PaxDb" id="4081-Solyc07g054890.1.1"/>
<name>A0A3Q7HFV8_SOLLC</name>
<dbReference type="Gramene" id="Solyc07g054890.1.1">
    <property type="protein sequence ID" value="Solyc07g054890.1.1.1"/>
    <property type="gene ID" value="Solyc07g054890.1"/>
</dbReference>
<evidence type="ECO:0000313" key="2">
    <source>
        <dbReference type="EnsemblPlants" id="Solyc07g054890.1.1.1"/>
    </source>
</evidence>
<dbReference type="EnsemblPlants" id="Solyc07g054890.1.1">
    <property type="protein sequence ID" value="Solyc07g054890.1.1.1"/>
    <property type="gene ID" value="Solyc07g054890.1"/>
</dbReference>
<evidence type="ECO:0000313" key="3">
    <source>
        <dbReference type="Proteomes" id="UP000004994"/>
    </source>
</evidence>
<keyword evidence="1" id="KW-1133">Transmembrane helix</keyword>
<proteinExistence type="predicted"/>
<organism evidence="2">
    <name type="scientific">Solanum lycopersicum</name>
    <name type="common">Tomato</name>
    <name type="synonym">Lycopersicon esculentum</name>
    <dbReference type="NCBI Taxonomy" id="4081"/>
    <lineage>
        <taxon>Eukaryota</taxon>
        <taxon>Viridiplantae</taxon>
        <taxon>Streptophyta</taxon>
        <taxon>Embryophyta</taxon>
        <taxon>Tracheophyta</taxon>
        <taxon>Spermatophyta</taxon>
        <taxon>Magnoliopsida</taxon>
        <taxon>eudicotyledons</taxon>
        <taxon>Gunneridae</taxon>
        <taxon>Pentapetalae</taxon>
        <taxon>asterids</taxon>
        <taxon>lamiids</taxon>
        <taxon>Solanales</taxon>
        <taxon>Solanaceae</taxon>
        <taxon>Solanoideae</taxon>
        <taxon>Solaneae</taxon>
        <taxon>Solanum</taxon>
        <taxon>Solanum subgen. Lycopersicon</taxon>
    </lineage>
</organism>
<feature type="transmembrane region" description="Helical" evidence="1">
    <location>
        <begin position="96"/>
        <end position="121"/>
    </location>
</feature>
<dbReference type="InParanoid" id="A0A3Q7HFV8"/>
<keyword evidence="1" id="KW-0472">Membrane</keyword>
<reference evidence="2" key="2">
    <citation type="submission" date="2019-01" db="UniProtKB">
        <authorList>
            <consortium name="EnsemblPlants"/>
        </authorList>
    </citation>
    <scope>IDENTIFICATION</scope>
    <source>
        <strain evidence="2">cv. Heinz 1706</strain>
    </source>
</reference>
<sequence>MCQNNFLINMLSILVQFLRNKTQIVNVFVKLGKILCMLKYTCDRLGLPKVLPNLVDKNCSFFKTIYNSSINSSIPDNPQIISRISSFTRIIIRDQLLFFFFIGFALKFSIYNLPFITLILFSHSYVYLLHHFDF</sequence>
<protein>
    <submittedName>
        <fullName evidence="2">Uncharacterized protein</fullName>
    </submittedName>
</protein>
<dbReference type="AlphaFoldDB" id="A0A3Q7HFV8"/>
<reference evidence="2" key="1">
    <citation type="journal article" date="2012" name="Nature">
        <title>The tomato genome sequence provides insights into fleshy fruit evolution.</title>
        <authorList>
            <consortium name="Tomato Genome Consortium"/>
        </authorList>
    </citation>
    <scope>NUCLEOTIDE SEQUENCE [LARGE SCALE GENOMIC DNA]</scope>
    <source>
        <strain evidence="2">cv. Heinz 1706</strain>
    </source>
</reference>